<comment type="similarity">
    <text evidence="1 2">Belongs to the UPF0102 family.</text>
</comment>
<dbReference type="Proteomes" id="UP001163882">
    <property type="component" value="Chromosome"/>
</dbReference>
<dbReference type="PANTHER" id="PTHR34039">
    <property type="entry name" value="UPF0102 PROTEIN YRAN"/>
    <property type="match status" value="1"/>
</dbReference>
<proteinExistence type="inferred from homology"/>
<dbReference type="Gene3D" id="3.40.1350.10">
    <property type="match status" value="1"/>
</dbReference>
<dbReference type="Pfam" id="PF02021">
    <property type="entry name" value="UPF0102"/>
    <property type="match status" value="1"/>
</dbReference>
<evidence type="ECO:0000256" key="1">
    <source>
        <dbReference type="ARBA" id="ARBA00006738"/>
    </source>
</evidence>
<dbReference type="PANTHER" id="PTHR34039:SF1">
    <property type="entry name" value="UPF0102 PROTEIN YRAN"/>
    <property type="match status" value="1"/>
</dbReference>
<evidence type="ECO:0000313" key="4">
    <source>
        <dbReference type="Proteomes" id="UP001163882"/>
    </source>
</evidence>
<keyword evidence="4" id="KW-1185">Reference proteome</keyword>
<evidence type="ECO:0000256" key="2">
    <source>
        <dbReference type="HAMAP-Rule" id="MF_00048"/>
    </source>
</evidence>
<dbReference type="NCBIfam" id="NF009151">
    <property type="entry name" value="PRK12497.1-5"/>
    <property type="match status" value="1"/>
</dbReference>
<dbReference type="InterPro" id="IPR011856">
    <property type="entry name" value="tRNA_endonuc-like_dom_sf"/>
</dbReference>
<protein>
    <recommendedName>
        <fullName evidence="2">UPF0102 protein OF122_00380</fullName>
    </recommendedName>
</protein>
<name>A0ABY6INU8_9HYPH</name>
<evidence type="ECO:0000313" key="3">
    <source>
        <dbReference type="EMBL" id="UYQ72283.1"/>
    </source>
</evidence>
<dbReference type="SUPFAM" id="SSF52980">
    <property type="entry name" value="Restriction endonuclease-like"/>
    <property type="match status" value="1"/>
</dbReference>
<dbReference type="EMBL" id="CP107716">
    <property type="protein sequence ID" value="UYQ72283.1"/>
    <property type="molecule type" value="Genomic_DNA"/>
</dbReference>
<dbReference type="InterPro" id="IPR011335">
    <property type="entry name" value="Restrct_endonuc-II-like"/>
</dbReference>
<dbReference type="InterPro" id="IPR003509">
    <property type="entry name" value="UPF0102_YraN-like"/>
</dbReference>
<dbReference type="HAMAP" id="MF_00048">
    <property type="entry name" value="UPF0102"/>
    <property type="match status" value="1"/>
</dbReference>
<dbReference type="RefSeq" id="WP_264225917.1">
    <property type="nucleotide sequence ID" value="NZ_CP107716.1"/>
</dbReference>
<organism evidence="3 4">
    <name type="scientific">Pelagibacterium flavum</name>
    <dbReference type="NCBI Taxonomy" id="2984530"/>
    <lineage>
        <taxon>Bacteria</taxon>
        <taxon>Pseudomonadati</taxon>
        <taxon>Pseudomonadota</taxon>
        <taxon>Alphaproteobacteria</taxon>
        <taxon>Hyphomicrobiales</taxon>
        <taxon>Devosiaceae</taxon>
        <taxon>Pelagibacterium</taxon>
    </lineage>
</organism>
<accession>A0ABY6INU8</accession>
<reference evidence="3" key="1">
    <citation type="submission" date="2022-10" db="EMBL/GenBank/DDBJ databases">
        <title>YIM 151497 complete genome.</title>
        <authorList>
            <person name="Chen X."/>
        </authorList>
    </citation>
    <scope>NUCLEOTIDE SEQUENCE</scope>
    <source>
        <strain evidence="3">YIM 151497</strain>
    </source>
</reference>
<sequence length="128" mass="14522">MPPSRSRPAPDPRRRAERAGRSAETLACWLLRFKLYSIIATRYKTPVGEIDIVAKKGRRIVFVEVKQRSGSQMARDQALASVNTARIVRCAQWFQSAHPAYQGCDFRFDVITLAPGRWPHHLVNAFTA</sequence>
<gene>
    <name evidence="3" type="ORF">OF122_00380</name>
</gene>